<dbReference type="FunFam" id="1.10.40.30:FF:000005">
    <property type="entry name" value="Adenylosuccinate lyase"/>
    <property type="match status" value="1"/>
</dbReference>
<evidence type="ECO:0000256" key="6">
    <source>
        <dbReference type="ARBA" id="ARBA00011668"/>
    </source>
</evidence>
<name>A0A9Q5N130_SANBA</name>
<dbReference type="GO" id="GO:0070626">
    <property type="term" value="F:(S)-2-(5-amino-1-(5-phospho-D-ribosyl)imidazole-4-carboxamido) succinate lyase (fumarate-forming) activity"/>
    <property type="evidence" value="ECO:0007669"/>
    <property type="project" value="TreeGrafter"/>
</dbReference>
<dbReference type="Pfam" id="PF00206">
    <property type="entry name" value="Lyase_1"/>
    <property type="match status" value="1"/>
</dbReference>
<dbReference type="EC" id="4.3.2.2" evidence="7"/>
<dbReference type="InterPro" id="IPR008948">
    <property type="entry name" value="L-Aspartase-like"/>
</dbReference>
<comment type="pathway">
    <text evidence="3">Purine metabolism; AMP biosynthesis via de novo pathway; AMP from IMP: step 2/2.</text>
</comment>
<dbReference type="InterPro" id="IPR004769">
    <property type="entry name" value="Pur_lyase"/>
</dbReference>
<dbReference type="PANTHER" id="PTHR43172">
    <property type="entry name" value="ADENYLOSUCCINATE LYASE"/>
    <property type="match status" value="1"/>
</dbReference>
<dbReference type="InterPro" id="IPR019468">
    <property type="entry name" value="AdenyloSucc_lyase_C"/>
</dbReference>
<dbReference type="Proteomes" id="UP000757232">
    <property type="component" value="Unassembled WGS sequence"/>
</dbReference>
<keyword evidence="10" id="KW-0378">Hydrolase</keyword>
<dbReference type="InterPro" id="IPR017853">
    <property type="entry name" value="GH"/>
</dbReference>
<dbReference type="InterPro" id="IPR029058">
    <property type="entry name" value="AB_hydrolase_fold"/>
</dbReference>
<dbReference type="EMBL" id="LNZH02000205">
    <property type="protein sequence ID" value="OCB86040.1"/>
    <property type="molecule type" value="Genomic_DNA"/>
</dbReference>
<dbReference type="PANTHER" id="PTHR43172:SF1">
    <property type="entry name" value="ADENYLOSUCCINATE LYASE"/>
    <property type="match status" value="1"/>
</dbReference>
<dbReference type="Pfam" id="PF10397">
    <property type="entry name" value="ADSL_C"/>
    <property type="match status" value="1"/>
</dbReference>
<evidence type="ECO:0000256" key="1">
    <source>
        <dbReference type="ARBA" id="ARBA00000598"/>
    </source>
</evidence>
<sequence>MTNGYKDDSLTHILPRGATSRLDAIKRINGHKDDSLAHILPRGATSRLDAIKRMYAFEGFVYDIDPCPSKEQAIKDFKIMKSFGARNVITFGICNSGKDVSFYEDLLNAAETAQIYIMPLVWTLLVDSGQTFEGTSVPIMKAVTQAVISKPNFVIAVALGDEPLYDNDAGSPDNLAKYILQMKSDFKNAGLSDIPVSISDMPYGWQVAGDITAVADAVDFFMINNFPYFAQNAQNGDSKSTWDNFVDGINYFEKIAEGRPLLVTQTGWPSNKELFAPNSKNINVTVESEHAYWELLDSHCEDYFKPKRIGWMWRSFSDDMSGWATLAEGAAIPQLSSPLGPVVNLGYAAFAGNSSSPTGEANGPVTFFGGIPYAKPPVGELRFRAPVSLDERVVDQGNVTITDARNWGPPCIQQPAQVGIGSEDCLTLNVWKPSDAKEGDKLPVIVYIHGGGFYYGTPQGFPLYDWVNQSKSKIVGVTMAYRLGLLGFLAGDAVRRDGDLNAGLLDQRAALEWIQSHIARFGGDPDQVTIDGESAGATSVLMQMVAFGGSKPAPFKRGIGQSIGHNSTPTAEEAEVVFRNVTEVVGCPASGPESMSCLRRASVGAIVAAVNAVPVGSLIPVVDGPGGFLPDLPTSLISSGSFTPIDILTGHCTTDGRTLIPPPDEFMTDEDVITHVFGYSPHVTNETIQQALSLYPAPGTPGSPYATQYERAGAMATDMTLGCLDFLLASSSQNKGAKNVFTYRFNSPNPVLLSQFPFSGVMHTSDLFYLFDGTTSAPNAGFTFTLFNSTEDALSEESIAFWTSFISTGSPGILREEISPEWLPFSSGSRMVLNQPSNTSVTMSASMMEVVPPDEIERCKFWIFNSPPDPVSLAEFPFQDVMHTSDLFYLFDGTTSAPNAGFTFPPFNSTEDALSKESVVFSSGSRIVLNQPSNSSLMSASIMEVAPPKEVEWYSAFKASCLVFDGMNGKITDKVHTVVQQLIPEITILKMRFHTWRKLWLNLAIAEKELGLPISDEAIKQMKENLHLDKEQFEIAAKEEKKRRHDVMAHVHTFGTVAPAAAGIIHLGATSCYVTDNADLIFIREALTLVLAKLVVVIDRLSNFARQYRDLPTLGFTHFQPAQLTTVGKRCTLWIQELLWDLRNVKRARDDVGFRGVKGTTGTQASFLTLFDGDHEKVEALDKRVTELLGFRLAYPVTSQTYSRKIDIDVLAPLASFGATAHKIATDIRLLANLKEIEEPFEADQIGSSAMAYKRNPMRSERICSLARHLMVLHQNSLMTSSVQWLERTLDDSANRRVTLPEAFLTADIVLTTLQNVSEGLVVYPKVIARRIGQELPFMATENIIMAVVKNGGDRQEAHEKIRVLSHQAAKVVKEEGGENDLIERVKRDPYFGGIKGQLDGLLDPRSFVGRAPEQVDKFLKEWVEPALAEEEFRKQIQSAAKAELHV</sequence>
<dbReference type="InterPro" id="IPR020557">
    <property type="entry name" value="Fumarate_lyase_CS"/>
</dbReference>
<keyword evidence="16" id="KW-1185">Reference proteome</keyword>
<organism evidence="15 16">
    <name type="scientific">Sanghuangporus baumii</name>
    <name type="common">Phellinus baumii</name>
    <dbReference type="NCBI Taxonomy" id="108892"/>
    <lineage>
        <taxon>Eukaryota</taxon>
        <taxon>Fungi</taxon>
        <taxon>Dikarya</taxon>
        <taxon>Basidiomycota</taxon>
        <taxon>Agaricomycotina</taxon>
        <taxon>Agaricomycetes</taxon>
        <taxon>Hymenochaetales</taxon>
        <taxon>Hymenochaetaceae</taxon>
        <taxon>Sanghuangporus</taxon>
    </lineage>
</organism>
<dbReference type="PRINTS" id="PR00149">
    <property type="entry name" value="FUMRATELYASE"/>
</dbReference>
<dbReference type="Pfam" id="PF00135">
    <property type="entry name" value="COesterase"/>
    <property type="match status" value="1"/>
</dbReference>
<dbReference type="InterPro" id="IPR002018">
    <property type="entry name" value="CarbesteraseB"/>
</dbReference>
<dbReference type="InterPro" id="IPR000362">
    <property type="entry name" value="Fumarate_lyase_fam"/>
</dbReference>
<evidence type="ECO:0000256" key="2">
    <source>
        <dbReference type="ARBA" id="ARBA00004706"/>
    </source>
</evidence>
<dbReference type="OrthoDB" id="406045at2759"/>
<comment type="similarity">
    <text evidence="5">Belongs to the lyase 1 family. Adenylosuccinate lyase subfamily.</text>
</comment>
<dbReference type="CDD" id="cd03302">
    <property type="entry name" value="Adenylsuccinate_lyase_2"/>
    <property type="match status" value="1"/>
</dbReference>
<evidence type="ECO:0000256" key="9">
    <source>
        <dbReference type="ARBA" id="ARBA00022755"/>
    </source>
</evidence>
<comment type="subunit">
    <text evidence="6">Homotetramer. Residues from neighboring subunits contribute catalytic and substrate-binding residues to each active site.</text>
</comment>
<evidence type="ECO:0000256" key="11">
    <source>
        <dbReference type="ARBA" id="ARBA00023239"/>
    </source>
</evidence>
<comment type="catalytic activity">
    <reaction evidence="1">
        <text>(2S)-2-[5-amino-1-(5-phospho-beta-D-ribosyl)imidazole-4-carboxamido]succinate = 5-amino-1-(5-phospho-beta-D-ribosyl)imidazole-4-carboxamide + fumarate</text>
        <dbReference type="Rhea" id="RHEA:23920"/>
        <dbReference type="ChEBI" id="CHEBI:29806"/>
        <dbReference type="ChEBI" id="CHEBI:58443"/>
        <dbReference type="ChEBI" id="CHEBI:58475"/>
        <dbReference type="EC" id="4.3.2.2"/>
    </reaction>
</comment>
<dbReference type="InterPro" id="IPR022761">
    <property type="entry name" value="Fumarate_lyase_N"/>
</dbReference>
<proteinExistence type="inferred from homology"/>
<evidence type="ECO:0000256" key="4">
    <source>
        <dbReference type="ARBA" id="ARBA00005964"/>
    </source>
</evidence>
<dbReference type="Gene3D" id="3.20.20.80">
    <property type="entry name" value="Glycosidases"/>
    <property type="match status" value="1"/>
</dbReference>
<dbReference type="InterPro" id="IPR019826">
    <property type="entry name" value="Carboxylesterase_B_AS"/>
</dbReference>
<keyword evidence="9" id="KW-0658">Purine biosynthesis</keyword>
<evidence type="ECO:0000256" key="7">
    <source>
        <dbReference type="ARBA" id="ARBA00012339"/>
    </source>
</evidence>
<comment type="similarity">
    <text evidence="4">Belongs to the type-B carboxylesterase/lipase family.</text>
</comment>
<reference evidence="15" key="1">
    <citation type="submission" date="2016-06" db="EMBL/GenBank/DDBJ databases">
        <title>Draft Genome sequence of the fungus Inonotus baumii.</title>
        <authorList>
            <person name="Zhu H."/>
            <person name="Lin W."/>
        </authorList>
    </citation>
    <scope>NUCLEOTIDE SEQUENCE</scope>
    <source>
        <strain evidence="15">821</strain>
    </source>
</reference>
<dbReference type="PROSITE" id="PS00941">
    <property type="entry name" value="CARBOXYLESTERASE_B_2"/>
    <property type="match status" value="1"/>
</dbReference>
<accession>A0A9Q5N130</accession>
<dbReference type="NCBIfam" id="TIGR00928">
    <property type="entry name" value="purB"/>
    <property type="match status" value="1"/>
</dbReference>
<dbReference type="FunFam" id="1.10.275.60:FF:000001">
    <property type="entry name" value="Adenylosuccinate lyase"/>
    <property type="match status" value="1"/>
</dbReference>
<dbReference type="SUPFAM" id="SSF53474">
    <property type="entry name" value="alpha/beta-Hydrolases"/>
    <property type="match status" value="1"/>
</dbReference>
<dbReference type="GO" id="GO:0005829">
    <property type="term" value="C:cytosol"/>
    <property type="evidence" value="ECO:0007669"/>
    <property type="project" value="TreeGrafter"/>
</dbReference>
<evidence type="ECO:0000313" key="16">
    <source>
        <dbReference type="Proteomes" id="UP000757232"/>
    </source>
</evidence>
<evidence type="ECO:0000313" key="15">
    <source>
        <dbReference type="EMBL" id="OCB86040.1"/>
    </source>
</evidence>
<evidence type="ECO:0000256" key="10">
    <source>
        <dbReference type="ARBA" id="ARBA00022801"/>
    </source>
</evidence>
<dbReference type="GO" id="GO:0044208">
    <property type="term" value="P:'de novo' AMP biosynthetic process"/>
    <property type="evidence" value="ECO:0007669"/>
    <property type="project" value="TreeGrafter"/>
</dbReference>
<dbReference type="PROSITE" id="PS00122">
    <property type="entry name" value="CARBOXYLESTERASE_B_1"/>
    <property type="match status" value="1"/>
</dbReference>
<keyword evidence="11 15" id="KW-0456">Lyase</keyword>
<dbReference type="SUPFAM" id="SSF51445">
    <property type="entry name" value="(Trans)glycosidases"/>
    <property type="match status" value="1"/>
</dbReference>
<dbReference type="SUPFAM" id="SSF48557">
    <property type="entry name" value="L-aspartase-like"/>
    <property type="match status" value="1"/>
</dbReference>
<evidence type="ECO:0000256" key="13">
    <source>
        <dbReference type="ARBA" id="ARBA00047513"/>
    </source>
</evidence>
<dbReference type="Gene3D" id="3.40.50.1820">
    <property type="entry name" value="alpha/beta hydrolase"/>
    <property type="match status" value="1"/>
</dbReference>
<comment type="catalytic activity">
    <reaction evidence="13">
        <text>N(6)-(1,2-dicarboxyethyl)-AMP = fumarate + AMP</text>
        <dbReference type="Rhea" id="RHEA:16853"/>
        <dbReference type="ChEBI" id="CHEBI:29806"/>
        <dbReference type="ChEBI" id="CHEBI:57567"/>
        <dbReference type="ChEBI" id="CHEBI:456215"/>
        <dbReference type="EC" id="4.3.2.2"/>
    </reaction>
</comment>
<evidence type="ECO:0000256" key="8">
    <source>
        <dbReference type="ARBA" id="ARBA00017058"/>
    </source>
</evidence>
<feature type="domain" description="Adenylosuccinate lyase C-terminal" evidence="14">
    <location>
        <begin position="1336"/>
        <end position="1420"/>
    </location>
</feature>
<evidence type="ECO:0000256" key="5">
    <source>
        <dbReference type="ARBA" id="ARBA00008273"/>
    </source>
</evidence>
<dbReference type="GO" id="GO:0016787">
    <property type="term" value="F:hydrolase activity"/>
    <property type="evidence" value="ECO:0007669"/>
    <property type="project" value="UniProtKB-KW"/>
</dbReference>
<dbReference type="GO" id="GO:0004018">
    <property type="term" value="F:N6-(1,2-dicarboxyethyl)AMP AMP-lyase (fumarate-forming) activity"/>
    <property type="evidence" value="ECO:0007669"/>
    <property type="project" value="InterPro"/>
</dbReference>
<comment type="pathway">
    <text evidence="2">Purine metabolism; IMP biosynthesis via de novo pathway; 5-amino-1-(5-phospho-D-ribosyl)imidazole-4-carboxamide from 5-amino-1-(5-phospho-D-ribosyl)imidazole-4-carboxylate: step 2/2.</text>
</comment>
<comment type="caution">
    <text evidence="15">The sequence shown here is derived from an EMBL/GenBank/DDBJ whole genome shotgun (WGS) entry which is preliminary data.</text>
</comment>
<protein>
    <recommendedName>
        <fullName evidence="8">Adenylosuccinate lyase</fullName>
        <ecNumber evidence="7">4.3.2.2</ecNumber>
    </recommendedName>
    <alternativeName>
        <fullName evidence="12">Adenylosuccinase</fullName>
    </alternativeName>
</protein>
<gene>
    <name evidence="15" type="ORF">A7U60_g6938</name>
</gene>
<evidence type="ECO:0000256" key="12">
    <source>
        <dbReference type="ARBA" id="ARBA00030717"/>
    </source>
</evidence>
<evidence type="ECO:0000259" key="14">
    <source>
        <dbReference type="SMART" id="SM00998"/>
    </source>
</evidence>
<dbReference type="Gene3D" id="1.10.275.60">
    <property type="match status" value="1"/>
</dbReference>
<dbReference type="Gene3D" id="1.20.200.10">
    <property type="entry name" value="Fumarase/aspartase (Central domain)"/>
    <property type="match status" value="1"/>
</dbReference>
<dbReference type="PROSITE" id="PS00163">
    <property type="entry name" value="FUMARATE_LYASES"/>
    <property type="match status" value="1"/>
</dbReference>
<dbReference type="InterPro" id="IPR019819">
    <property type="entry name" value="Carboxylesterase_B_CS"/>
</dbReference>
<dbReference type="Gene3D" id="1.10.40.30">
    <property type="entry name" value="Fumarase/aspartase (C-terminal domain)"/>
    <property type="match status" value="1"/>
</dbReference>
<dbReference type="SMART" id="SM00998">
    <property type="entry name" value="ADSL_C"/>
    <property type="match status" value="1"/>
</dbReference>
<evidence type="ECO:0000256" key="3">
    <source>
        <dbReference type="ARBA" id="ARBA00004734"/>
    </source>
</evidence>